<accession>A0A1L5P1F8</accession>
<dbReference type="EMBL" id="CP017241">
    <property type="protein sequence ID" value="APO73994.1"/>
    <property type="molecule type" value="Genomic_DNA"/>
</dbReference>
<reference evidence="1 2" key="1">
    <citation type="submission" date="2016-09" db="EMBL/GenBank/DDBJ databases">
        <title>The complete genome sequences of Rhizobium gallicum, symbiovars gallicum and phaseoli, symbionts associated to common bean (Phaseolus vulgaris).</title>
        <authorList>
            <person name="Bustos P."/>
            <person name="Santamaria R.I."/>
            <person name="Perez-Carrascal O.M."/>
            <person name="Juarez S."/>
            <person name="Lozano L."/>
            <person name="Martinez-Flores I."/>
            <person name="Martinez-Romero E."/>
            <person name="Cevallos M."/>
            <person name="Romero D."/>
            <person name="Davila G."/>
            <person name="Gonzalez V."/>
        </authorList>
    </citation>
    <scope>NUCLEOTIDE SEQUENCE [LARGE SCALE GENOMIC DNA]</scope>
    <source>
        <strain evidence="1 2">8C-3</strain>
    </source>
</reference>
<gene>
    <name evidence="1" type="ORF">AM571_CH01157</name>
</gene>
<sequence length="68" mass="7580">MGTPAEAPCPAELQRQSRPERIFEVTSRAMGERVGALAEEQDWRRPDHFLHFRAGGTKKPGSRPGFCA</sequence>
<name>A0A1L5P1F8_RHIET</name>
<evidence type="ECO:0000313" key="1">
    <source>
        <dbReference type="EMBL" id="APO73994.1"/>
    </source>
</evidence>
<dbReference type="AlphaFoldDB" id="A0A1L5P1F8"/>
<evidence type="ECO:0000313" key="2">
    <source>
        <dbReference type="Proteomes" id="UP000185109"/>
    </source>
</evidence>
<protein>
    <submittedName>
        <fullName evidence="1">Uncharacterized protein</fullName>
    </submittedName>
</protein>
<dbReference type="Proteomes" id="UP000185109">
    <property type="component" value="Chromosome"/>
</dbReference>
<proteinExistence type="predicted"/>
<organism evidence="1 2">
    <name type="scientific">Rhizobium etli 8C-3</name>
    <dbReference type="NCBI Taxonomy" id="538025"/>
    <lineage>
        <taxon>Bacteria</taxon>
        <taxon>Pseudomonadati</taxon>
        <taxon>Pseudomonadota</taxon>
        <taxon>Alphaproteobacteria</taxon>
        <taxon>Hyphomicrobiales</taxon>
        <taxon>Rhizobiaceae</taxon>
        <taxon>Rhizobium/Agrobacterium group</taxon>
        <taxon>Rhizobium</taxon>
    </lineage>
</organism>